<reference evidence="3" key="2">
    <citation type="submission" date="2020-04" db="EMBL/GenBank/DDBJ databases">
        <authorList>
            <consortium name="NCBI Genome Project"/>
        </authorList>
    </citation>
    <scope>NUCLEOTIDE SEQUENCE</scope>
    <source>
        <strain evidence="3">CBS 781.70</strain>
    </source>
</reference>
<name>A0A6G1G0D2_9PEZI</name>
<proteinExistence type="predicted"/>
<reference evidence="3" key="3">
    <citation type="submission" date="2025-04" db="UniProtKB">
        <authorList>
            <consortium name="RefSeq"/>
        </authorList>
    </citation>
    <scope>IDENTIFICATION</scope>
    <source>
        <strain evidence="3">CBS 781.70</strain>
    </source>
</reference>
<dbReference type="RefSeq" id="XP_033533109.1">
    <property type="nucleotide sequence ID" value="XM_033679670.1"/>
</dbReference>
<dbReference type="GeneID" id="54420240"/>
<dbReference type="Proteomes" id="UP000504638">
    <property type="component" value="Unplaced"/>
</dbReference>
<sequence length="63" mass="6963">MNQDIINALPHLLRNPLSPFLSPYSLNSVRQYLVTSTVRAGSRLLTRGWAGFANGDRCVSFVA</sequence>
<evidence type="ECO:0000313" key="1">
    <source>
        <dbReference type="EMBL" id="KAF1811478.1"/>
    </source>
</evidence>
<evidence type="ECO:0000313" key="3">
    <source>
        <dbReference type="RefSeq" id="XP_033533109.1"/>
    </source>
</evidence>
<dbReference type="AlphaFoldDB" id="A0A6G1G0D2"/>
<keyword evidence="2" id="KW-1185">Reference proteome</keyword>
<reference evidence="1 3" key="1">
    <citation type="submission" date="2020-01" db="EMBL/GenBank/DDBJ databases">
        <authorList>
            <consortium name="DOE Joint Genome Institute"/>
            <person name="Haridas S."/>
            <person name="Albert R."/>
            <person name="Binder M."/>
            <person name="Bloem J."/>
            <person name="Labutti K."/>
            <person name="Salamov A."/>
            <person name="Andreopoulos B."/>
            <person name="Baker S.E."/>
            <person name="Barry K."/>
            <person name="Bills G."/>
            <person name="Bluhm B.H."/>
            <person name="Cannon C."/>
            <person name="Castanera R."/>
            <person name="Culley D.E."/>
            <person name="Daum C."/>
            <person name="Ezra D."/>
            <person name="Gonzalez J.B."/>
            <person name="Henrissat B."/>
            <person name="Kuo A."/>
            <person name="Liang C."/>
            <person name="Lipzen A."/>
            <person name="Lutzoni F."/>
            <person name="Magnuson J."/>
            <person name="Mondo S."/>
            <person name="Nolan M."/>
            <person name="Ohm R."/>
            <person name="Pangilinan J."/>
            <person name="Park H.-J."/>
            <person name="Ramirez L."/>
            <person name="Alfaro M."/>
            <person name="Sun H."/>
            <person name="Tritt A."/>
            <person name="Yoshinaga Y."/>
            <person name="Zwiers L.-H."/>
            <person name="Turgeon B.G."/>
            <person name="Goodwin S.B."/>
            <person name="Spatafora J.W."/>
            <person name="Crous P.W."/>
            <person name="Grigoriev I.V."/>
        </authorList>
    </citation>
    <scope>NUCLEOTIDE SEQUENCE</scope>
    <source>
        <strain evidence="1 3">CBS 781.70</strain>
    </source>
</reference>
<organism evidence="1">
    <name type="scientific">Eremomyces bilateralis CBS 781.70</name>
    <dbReference type="NCBI Taxonomy" id="1392243"/>
    <lineage>
        <taxon>Eukaryota</taxon>
        <taxon>Fungi</taxon>
        <taxon>Dikarya</taxon>
        <taxon>Ascomycota</taxon>
        <taxon>Pezizomycotina</taxon>
        <taxon>Dothideomycetes</taxon>
        <taxon>Dothideomycetes incertae sedis</taxon>
        <taxon>Eremomycetales</taxon>
        <taxon>Eremomycetaceae</taxon>
        <taxon>Eremomyces</taxon>
    </lineage>
</organism>
<dbReference type="EMBL" id="ML975161">
    <property type="protein sequence ID" value="KAF1811478.1"/>
    <property type="molecule type" value="Genomic_DNA"/>
</dbReference>
<feature type="non-terminal residue" evidence="1">
    <location>
        <position position="63"/>
    </location>
</feature>
<accession>A0A6G1G0D2</accession>
<evidence type="ECO:0000313" key="2">
    <source>
        <dbReference type="Proteomes" id="UP000504638"/>
    </source>
</evidence>
<gene>
    <name evidence="1 3" type="ORF">P152DRAFT_459415</name>
</gene>
<protein>
    <submittedName>
        <fullName evidence="1 3">Uncharacterized protein</fullName>
    </submittedName>
</protein>